<dbReference type="InterPro" id="IPR036894">
    <property type="entry name" value="YbaB-like_sf"/>
</dbReference>
<proteinExistence type="predicted"/>
<evidence type="ECO:0000313" key="1">
    <source>
        <dbReference type="EMBL" id="MFB9531143.1"/>
    </source>
</evidence>
<dbReference type="Gene3D" id="3.30.1310.10">
    <property type="entry name" value="Nucleoid-associated protein YbaB-like domain"/>
    <property type="match status" value="1"/>
</dbReference>
<protein>
    <submittedName>
        <fullName evidence="1">YbaB/EbfC family nucleoid-associated protein</fullName>
    </submittedName>
</protein>
<keyword evidence="2" id="KW-1185">Reference proteome</keyword>
<name>A0ABV5Q848_9ACTN</name>
<dbReference type="EMBL" id="JBHMCE010000010">
    <property type="protein sequence ID" value="MFB9531143.1"/>
    <property type="molecule type" value="Genomic_DNA"/>
</dbReference>
<organism evidence="1 2">
    <name type="scientific">Nonomuraea roseola</name>
    <dbReference type="NCBI Taxonomy" id="46179"/>
    <lineage>
        <taxon>Bacteria</taxon>
        <taxon>Bacillati</taxon>
        <taxon>Actinomycetota</taxon>
        <taxon>Actinomycetes</taxon>
        <taxon>Streptosporangiales</taxon>
        <taxon>Streptosporangiaceae</taxon>
        <taxon>Nonomuraea</taxon>
    </lineage>
</organism>
<dbReference type="Proteomes" id="UP001589646">
    <property type="component" value="Unassembled WGS sequence"/>
</dbReference>
<gene>
    <name evidence="1" type="ORF">ACFFRN_31485</name>
</gene>
<dbReference type="RefSeq" id="WP_346124142.1">
    <property type="nucleotide sequence ID" value="NZ_BAAAXC010000015.1"/>
</dbReference>
<sequence>MDELDELRRLTELLSKDSGEADAAVSAWSTQQYTGTADHDGVVATVDAVGNLVALDISVVSKRRLDGVTLGDAVVAAVHAAEKAAATAKATMLENLRVGAGPSFADRFGEAQRSFESRSGINPDPR</sequence>
<reference evidence="1 2" key="1">
    <citation type="submission" date="2024-09" db="EMBL/GenBank/DDBJ databases">
        <authorList>
            <person name="Sun Q."/>
            <person name="Mori K."/>
        </authorList>
    </citation>
    <scope>NUCLEOTIDE SEQUENCE [LARGE SCALE GENOMIC DNA]</scope>
    <source>
        <strain evidence="1 2">JCM 3323</strain>
    </source>
</reference>
<comment type="caution">
    <text evidence="1">The sequence shown here is derived from an EMBL/GenBank/DDBJ whole genome shotgun (WGS) entry which is preliminary data.</text>
</comment>
<accession>A0ABV5Q848</accession>
<evidence type="ECO:0000313" key="2">
    <source>
        <dbReference type="Proteomes" id="UP001589646"/>
    </source>
</evidence>